<comment type="caution">
    <text evidence="3">The sequence shown here is derived from an EMBL/GenBank/DDBJ whole genome shotgun (WGS) entry which is preliminary data.</text>
</comment>
<dbReference type="RefSeq" id="WP_023602572.1">
    <property type="nucleotide sequence ID" value="NZ_CAWMPN010000014.1"/>
</dbReference>
<organism evidence="3 4">
    <name type="scientific">Aliivibrio logei</name>
    <name type="common">Vibrio logei</name>
    <dbReference type="NCBI Taxonomy" id="688"/>
    <lineage>
        <taxon>Bacteria</taxon>
        <taxon>Pseudomonadati</taxon>
        <taxon>Pseudomonadota</taxon>
        <taxon>Gammaproteobacteria</taxon>
        <taxon>Vibrionales</taxon>
        <taxon>Vibrionaceae</taxon>
        <taxon>Aliivibrio</taxon>
    </lineage>
</organism>
<dbReference type="OrthoDB" id="5918796at2"/>
<keyword evidence="1" id="KW-0732">Signal</keyword>
<dbReference type="STRING" id="688.A6E04_15505"/>
<feature type="domain" description="DED" evidence="2">
    <location>
        <begin position="376"/>
        <end position="442"/>
    </location>
</feature>
<dbReference type="PROSITE" id="PS50168">
    <property type="entry name" value="DED"/>
    <property type="match status" value="1"/>
</dbReference>
<dbReference type="EMBL" id="MAJU01000014">
    <property type="protein sequence ID" value="OCH19959.1"/>
    <property type="molecule type" value="Genomic_DNA"/>
</dbReference>
<evidence type="ECO:0000313" key="4">
    <source>
        <dbReference type="Proteomes" id="UP000093523"/>
    </source>
</evidence>
<feature type="signal peptide" evidence="1">
    <location>
        <begin position="1"/>
        <end position="19"/>
    </location>
</feature>
<proteinExistence type="predicted"/>
<dbReference type="InterPro" id="IPR001875">
    <property type="entry name" value="DED_dom"/>
</dbReference>
<feature type="chain" id="PRO_5008632261" description="DED domain-containing protein" evidence="1">
    <location>
        <begin position="20"/>
        <end position="448"/>
    </location>
</feature>
<evidence type="ECO:0000259" key="2">
    <source>
        <dbReference type="PROSITE" id="PS50168"/>
    </source>
</evidence>
<dbReference type="Gene3D" id="1.20.1600.10">
    <property type="entry name" value="Outer membrane efflux proteins (OEP)"/>
    <property type="match status" value="1"/>
</dbReference>
<accession>A0A1B9NWT2</accession>
<sequence>MKSITLISIFLLLSFNVSAAIELDLRLNIKEPIYTEDINVLFIESIENSYKVNGQKYVIESENHLFNAAKYYYIPSASVSSQVKQKFDRPGHPSPFTEFTLDLSARMKLWSNTTDEQKDAAYYSLLSSKEKYNENVNDVYGRINQNLMKIETSREFLVKSREYRKRMDILLKKMEVSAGAGILKKSDRIFAEVTVKKFDESVLNVLSQIELYKSQIDNITPRRLYKDDYGLSKSYMSSMMHIEPAFFNIDNVMAKNFSILSRKSELMSEKKTAQSNNEYFKVELITLHDIKEHEKSSSKNDQNQAVYGYTYDNNGDSFIGIQFSFTGLDYGNYQSQMSEYELYKKKMIEFDEFIHGINIDLITLKQQYALITQRIDNVNNQIFLTTDVIKNQMKEMMVDESSVLDIFRNISSLSDLEMSQLSTQNELIDTVNRVYVLNSVLPGNYVIN</sequence>
<evidence type="ECO:0000256" key="1">
    <source>
        <dbReference type="SAM" id="SignalP"/>
    </source>
</evidence>
<name>A0A1B9NWT2_ALILO</name>
<protein>
    <recommendedName>
        <fullName evidence="2">DED domain-containing protein</fullName>
    </recommendedName>
</protein>
<dbReference type="AlphaFoldDB" id="A0A1B9NWT2"/>
<dbReference type="Proteomes" id="UP000093523">
    <property type="component" value="Unassembled WGS sequence"/>
</dbReference>
<gene>
    <name evidence="3" type="ORF">A6E04_15505</name>
</gene>
<reference evidence="3 4" key="1">
    <citation type="submission" date="2016-06" db="EMBL/GenBank/DDBJ databases">
        <authorList>
            <person name="Kjaerup R.B."/>
            <person name="Dalgaard T.S."/>
            <person name="Juul-Madsen H.R."/>
        </authorList>
    </citation>
    <scope>NUCLEOTIDE SEQUENCE [LARGE SCALE GENOMIC DNA]</scope>
    <source>
        <strain evidence="3 4">1S159</strain>
    </source>
</reference>
<evidence type="ECO:0000313" key="3">
    <source>
        <dbReference type="EMBL" id="OCH19959.1"/>
    </source>
</evidence>
<dbReference type="SUPFAM" id="SSF56954">
    <property type="entry name" value="Outer membrane efflux proteins (OEP)"/>
    <property type="match status" value="1"/>
</dbReference>
<dbReference type="GO" id="GO:0015562">
    <property type="term" value="F:efflux transmembrane transporter activity"/>
    <property type="evidence" value="ECO:0007669"/>
    <property type="project" value="InterPro"/>
</dbReference>